<dbReference type="EMBL" id="BAABXL010000001">
    <property type="protein sequence ID" value="GAA6268865.1"/>
    <property type="molecule type" value="Genomic_DNA"/>
</dbReference>
<dbReference type="Gene3D" id="1.10.510.10">
    <property type="entry name" value="Transferase(Phosphotransferase) domain 1"/>
    <property type="match status" value="1"/>
</dbReference>
<keyword evidence="11" id="KW-0472">Membrane</keyword>
<keyword evidence="11" id="KW-0812">Transmembrane</keyword>
<dbReference type="Pfam" id="PF03793">
    <property type="entry name" value="PASTA"/>
    <property type="match status" value="3"/>
</dbReference>
<dbReference type="Gene3D" id="3.30.10.20">
    <property type="match status" value="3"/>
</dbReference>
<evidence type="ECO:0000256" key="11">
    <source>
        <dbReference type="SAM" id="Phobius"/>
    </source>
</evidence>
<dbReference type="InterPro" id="IPR005543">
    <property type="entry name" value="PASTA_dom"/>
</dbReference>
<dbReference type="CDD" id="cd06577">
    <property type="entry name" value="PASTA_pknB"/>
    <property type="match status" value="3"/>
</dbReference>
<proteinExistence type="predicted"/>
<dbReference type="InterPro" id="IPR000719">
    <property type="entry name" value="Prot_kinase_dom"/>
</dbReference>
<keyword evidence="11" id="KW-1133">Transmembrane helix</keyword>
<evidence type="ECO:0000256" key="3">
    <source>
        <dbReference type="ARBA" id="ARBA00022679"/>
    </source>
</evidence>
<organism evidence="14 15">
    <name type="scientific">Enterocloster alcoholdehydrogenati</name>
    <dbReference type="NCBI Taxonomy" id="2547410"/>
    <lineage>
        <taxon>Bacteria</taxon>
        <taxon>Bacillati</taxon>
        <taxon>Bacillota</taxon>
        <taxon>Clostridia</taxon>
        <taxon>Lachnospirales</taxon>
        <taxon>Lachnospiraceae</taxon>
        <taxon>Enterocloster</taxon>
    </lineage>
</organism>
<evidence type="ECO:0000256" key="2">
    <source>
        <dbReference type="ARBA" id="ARBA00022527"/>
    </source>
</evidence>
<dbReference type="SUPFAM" id="SSF56112">
    <property type="entry name" value="Protein kinase-like (PK-like)"/>
    <property type="match status" value="1"/>
</dbReference>
<dbReference type="NCBIfam" id="NF033483">
    <property type="entry name" value="PknB_PASTA_kin"/>
    <property type="match status" value="1"/>
</dbReference>
<evidence type="ECO:0000313" key="14">
    <source>
        <dbReference type="EMBL" id="GAA6268865.1"/>
    </source>
</evidence>
<feature type="compositionally biased region" description="Polar residues" evidence="10">
    <location>
        <begin position="289"/>
        <end position="304"/>
    </location>
</feature>
<dbReference type="InterPro" id="IPR011009">
    <property type="entry name" value="Kinase-like_dom_sf"/>
</dbReference>
<feature type="transmembrane region" description="Helical" evidence="11">
    <location>
        <begin position="388"/>
        <end position="408"/>
    </location>
</feature>
<dbReference type="InterPro" id="IPR017441">
    <property type="entry name" value="Protein_kinase_ATP_BS"/>
</dbReference>
<evidence type="ECO:0000256" key="8">
    <source>
        <dbReference type="ARBA" id="ARBA00048679"/>
    </source>
</evidence>
<keyword evidence="4 9" id="KW-0547">Nucleotide-binding</keyword>
<dbReference type="PANTHER" id="PTHR43289">
    <property type="entry name" value="MITOGEN-ACTIVATED PROTEIN KINASE KINASE KINASE 20-RELATED"/>
    <property type="match status" value="1"/>
</dbReference>
<dbReference type="PANTHER" id="PTHR43289:SF34">
    <property type="entry name" value="SERINE_THREONINE-PROTEIN KINASE YBDM-RELATED"/>
    <property type="match status" value="1"/>
</dbReference>
<gene>
    <name evidence="14" type="ORF">F130042H8_19250</name>
</gene>
<feature type="region of interest" description="Disordered" evidence="10">
    <location>
        <begin position="281"/>
        <end position="381"/>
    </location>
</feature>
<dbReference type="CDD" id="cd14014">
    <property type="entry name" value="STKc_PknB_like"/>
    <property type="match status" value="1"/>
</dbReference>
<evidence type="ECO:0000259" key="12">
    <source>
        <dbReference type="PROSITE" id="PS50011"/>
    </source>
</evidence>
<keyword evidence="5" id="KW-0418">Kinase</keyword>
<dbReference type="PROSITE" id="PS51178">
    <property type="entry name" value="PASTA"/>
    <property type="match status" value="3"/>
</dbReference>
<feature type="domain" description="PASTA" evidence="13">
    <location>
        <begin position="443"/>
        <end position="510"/>
    </location>
</feature>
<comment type="catalytic activity">
    <reaction evidence="8">
        <text>L-seryl-[protein] + ATP = O-phospho-L-seryl-[protein] + ADP + H(+)</text>
        <dbReference type="Rhea" id="RHEA:17989"/>
        <dbReference type="Rhea" id="RHEA-COMP:9863"/>
        <dbReference type="Rhea" id="RHEA-COMP:11604"/>
        <dbReference type="ChEBI" id="CHEBI:15378"/>
        <dbReference type="ChEBI" id="CHEBI:29999"/>
        <dbReference type="ChEBI" id="CHEBI:30616"/>
        <dbReference type="ChEBI" id="CHEBI:83421"/>
        <dbReference type="ChEBI" id="CHEBI:456216"/>
        <dbReference type="EC" id="2.7.11.1"/>
    </reaction>
</comment>
<feature type="domain" description="Protein kinase" evidence="12">
    <location>
        <begin position="12"/>
        <end position="270"/>
    </location>
</feature>
<evidence type="ECO:0000256" key="7">
    <source>
        <dbReference type="ARBA" id="ARBA00047899"/>
    </source>
</evidence>
<dbReference type="PROSITE" id="PS00108">
    <property type="entry name" value="PROTEIN_KINASE_ST"/>
    <property type="match status" value="1"/>
</dbReference>
<feature type="compositionally biased region" description="Basic residues" evidence="10">
    <location>
        <begin position="357"/>
        <end position="374"/>
    </location>
</feature>
<dbReference type="SMART" id="SM00220">
    <property type="entry name" value="S_TKc"/>
    <property type="match status" value="1"/>
</dbReference>
<dbReference type="InterPro" id="IPR008271">
    <property type="entry name" value="Ser/Thr_kinase_AS"/>
</dbReference>
<dbReference type="PROSITE" id="PS00107">
    <property type="entry name" value="PROTEIN_KINASE_ATP"/>
    <property type="match status" value="1"/>
</dbReference>
<dbReference type="Pfam" id="PF00069">
    <property type="entry name" value="Pkinase"/>
    <property type="match status" value="1"/>
</dbReference>
<evidence type="ECO:0000256" key="10">
    <source>
        <dbReference type="SAM" id="MobiDB-lite"/>
    </source>
</evidence>
<feature type="domain" description="PASTA" evidence="13">
    <location>
        <begin position="511"/>
        <end position="576"/>
    </location>
</feature>
<dbReference type="Gene3D" id="3.30.200.20">
    <property type="entry name" value="Phosphorylase Kinase, domain 1"/>
    <property type="match status" value="1"/>
</dbReference>
<dbReference type="Proteomes" id="UP001600894">
    <property type="component" value="Unassembled WGS sequence"/>
</dbReference>
<keyword evidence="6 9" id="KW-0067">ATP-binding</keyword>
<name>A0ABQ0AXV3_9FIRM</name>
<evidence type="ECO:0000259" key="13">
    <source>
        <dbReference type="PROSITE" id="PS51178"/>
    </source>
</evidence>
<evidence type="ECO:0000256" key="1">
    <source>
        <dbReference type="ARBA" id="ARBA00012513"/>
    </source>
</evidence>
<dbReference type="SMART" id="SM00740">
    <property type="entry name" value="PASTA"/>
    <property type="match status" value="3"/>
</dbReference>
<feature type="binding site" evidence="9">
    <location>
        <position position="41"/>
    </location>
    <ligand>
        <name>ATP</name>
        <dbReference type="ChEBI" id="CHEBI:30616"/>
    </ligand>
</feature>
<dbReference type="RefSeq" id="WP_178302410.1">
    <property type="nucleotide sequence ID" value="NZ_BAABXL010000001.1"/>
</dbReference>
<protein>
    <recommendedName>
        <fullName evidence="1">non-specific serine/threonine protein kinase</fullName>
        <ecNumber evidence="1">2.7.11.1</ecNumber>
    </recommendedName>
</protein>
<keyword evidence="3" id="KW-0808">Transferase</keyword>
<accession>A0ABQ0AXV3</accession>
<sequence>MLNPGTYLQDRYEILEKIGSGGMSVVYKARCHTLNRLVAIKVLKEEFASDENFVSKFKMEAQAAARLSHPNIVNVYDVVDEESLHYIVMELIEGITLKSYIEKKGFLESKEAIGIAIQVAQGIAAAHEHHIIHRDIKPQNMIISRDGKVKVADFGIARAVSSQTIGSNAVGSVHYISPEQARGGYCDERSDIYSFGITLYEMVTGKVPFEGDNTVSVALAHLEDPVVPPGEYHAEIYPGLEDIILRCTRKKPDRRYPSMEEVIRDLRRVLMDPDCDIYSTEEAKEEADLSQTRPITRGELSQINDLHRRRDRNGREEEETEEKTEPAREETELAEDEDGELPVQEVFSEEMPGKGGKERKRPSHKKGPQRKNAGRKSEDDMSTQFERIITVIGIVAAILVVVVVVFVFSRLTGLFWPGSGQTQPQTETAAEASSTEEIQISLSDTQTEMPDVLNLPQDMAESKLKEYSLVMKVTGEEYSDNYEAGRVMRQDVDAGSTVEKWSTVGVTISKGSDRVDVKSLGLSNMDQKKAETLLKEKGLSVSIKEAASDTVAKGKVISWSTDEAKAGDTIELTVSTGPAAVQGQVPTLVGTDASEADSLLKAAGLVTGTVTYDSDPSKPQGQVLTQSELPGTMLEPQSSVDYVVNDSSQASQQAAETQAKTGDEGKYYVGSIDATCSLSNYIGPASQTSSVRILIRLKQKDPNDANTYVYTNLISPRLVVGSQDVPVVFSRIKGAYGVDSGTVEVVDADNDKVIQSWPVSFFPAG</sequence>
<dbReference type="PROSITE" id="PS50011">
    <property type="entry name" value="PROTEIN_KINASE_DOM"/>
    <property type="match status" value="1"/>
</dbReference>
<evidence type="ECO:0000313" key="15">
    <source>
        <dbReference type="Proteomes" id="UP001600894"/>
    </source>
</evidence>
<evidence type="ECO:0000256" key="9">
    <source>
        <dbReference type="PROSITE-ProRule" id="PRU10141"/>
    </source>
</evidence>
<evidence type="ECO:0000256" key="6">
    <source>
        <dbReference type="ARBA" id="ARBA00022840"/>
    </source>
</evidence>
<comment type="caution">
    <text evidence="14">The sequence shown here is derived from an EMBL/GenBank/DDBJ whole genome shotgun (WGS) entry which is preliminary data.</text>
</comment>
<keyword evidence="2" id="KW-0723">Serine/threonine-protein kinase</keyword>
<keyword evidence="15" id="KW-1185">Reference proteome</keyword>
<comment type="catalytic activity">
    <reaction evidence="7">
        <text>L-threonyl-[protein] + ATP = O-phospho-L-threonyl-[protein] + ADP + H(+)</text>
        <dbReference type="Rhea" id="RHEA:46608"/>
        <dbReference type="Rhea" id="RHEA-COMP:11060"/>
        <dbReference type="Rhea" id="RHEA-COMP:11605"/>
        <dbReference type="ChEBI" id="CHEBI:15378"/>
        <dbReference type="ChEBI" id="CHEBI:30013"/>
        <dbReference type="ChEBI" id="CHEBI:30616"/>
        <dbReference type="ChEBI" id="CHEBI:61977"/>
        <dbReference type="ChEBI" id="CHEBI:456216"/>
        <dbReference type="EC" id="2.7.11.1"/>
    </reaction>
</comment>
<reference evidence="14 15" key="1">
    <citation type="submission" date="2024-04" db="EMBL/GenBank/DDBJ databases">
        <title>Defined microbial consortia suppress multidrug-resistant proinflammatory Enterobacteriaceae via ecological control.</title>
        <authorList>
            <person name="Furuichi M."/>
            <person name="Kawaguchi T."/>
            <person name="Pust M."/>
            <person name="Yasuma K."/>
            <person name="Plichta D."/>
            <person name="Hasegawa N."/>
            <person name="Ohya T."/>
            <person name="Bhattarai S."/>
            <person name="Sasajima S."/>
            <person name="Aoto Y."/>
            <person name="Tuganbaev T."/>
            <person name="Yaginuma M."/>
            <person name="Ueda M."/>
            <person name="Okahashi N."/>
            <person name="Amafuji K."/>
            <person name="Kiridooshi Y."/>
            <person name="Sugita K."/>
            <person name="Strazar M."/>
            <person name="Skelly A."/>
            <person name="Suda W."/>
            <person name="Hattori M."/>
            <person name="Nakamoto N."/>
            <person name="Caballero S."/>
            <person name="Norman J."/>
            <person name="Olle B."/>
            <person name="Tanoue T."/>
            <person name="Arita M."/>
            <person name="Bucci V."/>
            <person name="Atarashi K."/>
            <person name="Xavier R."/>
            <person name="Honda K."/>
        </authorList>
    </citation>
    <scope>NUCLEOTIDE SEQUENCE [LARGE SCALE GENOMIC DNA]</scope>
    <source>
        <strain evidence="15">f13</strain>
    </source>
</reference>
<feature type="domain" description="PASTA" evidence="13">
    <location>
        <begin position="579"/>
        <end position="646"/>
    </location>
</feature>
<evidence type="ECO:0000256" key="4">
    <source>
        <dbReference type="ARBA" id="ARBA00022741"/>
    </source>
</evidence>
<evidence type="ECO:0000256" key="5">
    <source>
        <dbReference type="ARBA" id="ARBA00022777"/>
    </source>
</evidence>
<dbReference type="EC" id="2.7.11.1" evidence="1"/>